<feature type="domain" description="GGDEF" evidence="2">
    <location>
        <begin position="190"/>
        <end position="324"/>
    </location>
</feature>
<organism evidence="3 4">
    <name type="scientific">Ruegeria pomeroyi</name>
    <dbReference type="NCBI Taxonomy" id="89184"/>
    <lineage>
        <taxon>Bacteria</taxon>
        <taxon>Pseudomonadati</taxon>
        <taxon>Pseudomonadota</taxon>
        <taxon>Alphaproteobacteria</taxon>
        <taxon>Rhodobacterales</taxon>
        <taxon>Roseobacteraceae</taxon>
        <taxon>Ruegeria</taxon>
    </lineage>
</organism>
<dbReference type="InterPro" id="IPR052163">
    <property type="entry name" value="DGC-Regulatory_Protein"/>
</dbReference>
<name>A0A850LI72_9RHOB</name>
<protein>
    <submittedName>
        <fullName evidence="3">GGDEF domain-containing protein</fullName>
    </submittedName>
</protein>
<proteinExistence type="predicted"/>
<evidence type="ECO:0000313" key="3">
    <source>
        <dbReference type="EMBL" id="NVK97638.1"/>
    </source>
</evidence>
<dbReference type="RefSeq" id="WP_144084013.1">
    <property type="nucleotide sequence ID" value="NZ_CP076685.1"/>
</dbReference>
<dbReference type="PROSITE" id="PS50887">
    <property type="entry name" value="GGDEF"/>
    <property type="match status" value="1"/>
</dbReference>
<comment type="caution">
    <text evidence="3">The sequence shown here is derived from an EMBL/GenBank/DDBJ whole genome shotgun (WGS) entry which is preliminary data.</text>
</comment>
<dbReference type="PANTHER" id="PTHR46663">
    <property type="entry name" value="DIGUANYLATE CYCLASE DGCT-RELATED"/>
    <property type="match status" value="1"/>
</dbReference>
<dbReference type="Proteomes" id="UP000565723">
    <property type="component" value="Unassembled WGS sequence"/>
</dbReference>
<dbReference type="InterPro" id="IPR000160">
    <property type="entry name" value="GGDEF_dom"/>
</dbReference>
<dbReference type="SUPFAM" id="SSF55073">
    <property type="entry name" value="Nucleotide cyclase"/>
    <property type="match status" value="1"/>
</dbReference>
<dbReference type="InterPro" id="IPR029787">
    <property type="entry name" value="Nucleotide_cyclase"/>
</dbReference>
<evidence type="ECO:0000256" key="1">
    <source>
        <dbReference type="SAM" id="MobiDB-lite"/>
    </source>
</evidence>
<dbReference type="NCBIfam" id="TIGR00254">
    <property type="entry name" value="GGDEF"/>
    <property type="match status" value="1"/>
</dbReference>
<dbReference type="CDD" id="cd01949">
    <property type="entry name" value="GGDEF"/>
    <property type="match status" value="1"/>
</dbReference>
<accession>A0A850LI72</accession>
<evidence type="ECO:0000259" key="2">
    <source>
        <dbReference type="PROSITE" id="PS50887"/>
    </source>
</evidence>
<dbReference type="GO" id="GO:0003824">
    <property type="term" value="F:catalytic activity"/>
    <property type="evidence" value="ECO:0007669"/>
    <property type="project" value="UniProtKB-ARBA"/>
</dbReference>
<dbReference type="AlphaFoldDB" id="A0A850LI72"/>
<evidence type="ECO:0000313" key="4">
    <source>
        <dbReference type="Proteomes" id="UP000565723"/>
    </source>
</evidence>
<feature type="region of interest" description="Disordered" evidence="1">
    <location>
        <begin position="321"/>
        <end position="358"/>
    </location>
</feature>
<dbReference type="Pfam" id="PF00990">
    <property type="entry name" value="GGDEF"/>
    <property type="match status" value="1"/>
</dbReference>
<dbReference type="SMART" id="SM00267">
    <property type="entry name" value="GGDEF"/>
    <property type="match status" value="1"/>
</dbReference>
<dbReference type="InterPro" id="IPR043128">
    <property type="entry name" value="Rev_trsase/Diguanyl_cyclase"/>
</dbReference>
<gene>
    <name evidence="3" type="ORF">HW564_11970</name>
</gene>
<dbReference type="Gene3D" id="3.30.450.260">
    <property type="entry name" value="Haem NO binding associated domain"/>
    <property type="match status" value="1"/>
</dbReference>
<dbReference type="Gene3D" id="3.30.70.270">
    <property type="match status" value="1"/>
</dbReference>
<reference evidence="3 4" key="1">
    <citation type="journal article" date="2020" name="Proc. Natl. Acad. Sci. U.S.A.">
        <title>Ecological drivers of bacterial community assembly in synthetic phycospheres.</title>
        <authorList>
            <person name="Fu H."/>
            <person name="Uchimiya M."/>
            <person name="Gore J."/>
            <person name="Moran M.A."/>
        </authorList>
    </citation>
    <scope>NUCLEOTIDE SEQUENCE [LARGE SCALE GENOMIC DNA]</scope>
    <source>
        <strain evidence="3">HF-Din03</strain>
    </source>
</reference>
<dbReference type="EMBL" id="JABXIY010000030">
    <property type="protein sequence ID" value="NVK97638.1"/>
    <property type="molecule type" value="Genomic_DNA"/>
</dbReference>
<dbReference type="FunFam" id="3.30.70.270:FF:000001">
    <property type="entry name" value="Diguanylate cyclase domain protein"/>
    <property type="match status" value="1"/>
</dbReference>
<sequence length="358" mass="39125">MIEMEDLAVLLERLCPMFVLLDRSGRMTRVGPTLQKLRPDQPMQGAKFLETFELLRPRSVATVPALMASSGAKLHLSLRDEPRTALKGLIVPLPGEHGAIVNLSFGISILDAVRDYALTSADFSGTDLAIELLYLVEAKSAAMEASRKLNLRLQGAMIAAEEQAYTDTLTGLKNRRAMDHILSRLLAGTTPFALMHLDLDYFKSVNDTLGHAAGDHVLQHVARVMVEETRGDDTVARIGGDEFVLIFNHLQERERLDSIARRLIDRLEEPIPFNGEECRISASVGTVLSTQFARPDASTLLHAADLALYAAKRAGRATHRFYESGQSSTSLEPLERAATPRSQEEAGAGQGGARNLAS</sequence>
<dbReference type="InterPro" id="IPR042463">
    <property type="entry name" value="HNOB_dom_associated_sf"/>
</dbReference>
<dbReference type="PANTHER" id="PTHR46663:SF2">
    <property type="entry name" value="GGDEF DOMAIN-CONTAINING PROTEIN"/>
    <property type="match status" value="1"/>
</dbReference>